<dbReference type="AlphaFoldDB" id="F5S4X7"/>
<keyword evidence="2" id="KW-1185">Reference proteome</keyword>
<dbReference type="Proteomes" id="UP000004207">
    <property type="component" value="Unassembled WGS sequence"/>
</dbReference>
<comment type="caution">
    <text evidence="1">The sequence shown here is derived from an EMBL/GenBank/DDBJ whole genome shotgun (WGS) entry which is preliminary data.</text>
</comment>
<organism evidence="1 2">
    <name type="scientific">Kingella kingae ATCC 23330</name>
    <dbReference type="NCBI Taxonomy" id="887327"/>
    <lineage>
        <taxon>Bacteria</taxon>
        <taxon>Pseudomonadati</taxon>
        <taxon>Pseudomonadota</taxon>
        <taxon>Betaproteobacteria</taxon>
        <taxon>Neisseriales</taxon>
        <taxon>Neisseriaceae</taxon>
        <taxon>Kingella</taxon>
    </lineage>
</organism>
<sequence>MPFSNKSLMSRKDVSREQFAIATDFRLLHQAIPLLIYMKSCSKYSGLNLD</sequence>
<evidence type="ECO:0000313" key="1">
    <source>
        <dbReference type="EMBL" id="EGK11577.1"/>
    </source>
</evidence>
<evidence type="ECO:0000313" key="2">
    <source>
        <dbReference type="Proteomes" id="UP000004207"/>
    </source>
</evidence>
<accession>F5S4X7</accession>
<proteinExistence type="predicted"/>
<dbReference type="HOGENOM" id="CLU_3118760_0_0_4"/>
<name>F5S4X7_KINKI</name>
<dbReference type="EMBL" id="AFHS01000009">
    <property type="protein sequence ID" value="EGK11577.1"/>
    <property type="molecule type" value="Genomic_DNA"/>
</dbReference>
<gene>
    <name evidence="1" type="ORF">HMPREF0476_0260</name>
</gene>
<reference evidence="1 2" key="1">
    <citation type="submission" date="2011-04" db="EMBL/GenBank/DDBJ databases">
        <authorList>
            <person name="Muzny D."/>
            <person name="Qin X."/>
            <person name="Deng J."/>
            <person name="Jiang H."/>
            <person name="Liu Y."/>
            <person name="Qu J."/>
            <person name="Song X.-Z."/>
            <person name="Zhang L."/>
            <person name="Thornton R."/>
            <person name="Coyle M."/>
            <person name="Francisco L."/>
            <person name="Jackson L."/>
            <person name="Javaid M."/>
            <person name="Korchina V."/>
            <person name="Kovar C."/>
            <person name="Mata R."/>
            <person name="Mathew T."/>
            <person name="Ngo R."/>
            <person name="Nguyen L."/>
            <person name="Nguyen N."/>
            <person name="Okwuonu G."/>
            <person name="Ongeri F."/>
            <person name="Pham C."/>
            <person name="Simmons D."/>
            <person name="Wilczek-Boney K."/>
            <person name="Hale W."/>
            <person name="Jakkamsetti A."/>
            <person name="Pham P."/>
            <person name="Ruth R."/>
            <person name="San Lucas F."/>
            <person name="Warren J."/>
            <person name="Zhang J."/>
            <person name="Zhao Z."/>
            <person name="Zhou C."/>
            <person name="Zhu D."/>
            <person name="Lee S."/>
            <person name="Bess C."/>
            <person name="Blankenburg K."/>
            <person name="Forbes L."/>
            <person name="Fu Q."/>
            <person name="Gubbala S."/>
            <person name="Hirani K."/>
            <person name="Jayaseelan J.C."/>
            <person name="Lara F."/>
            <person name="Munidasa M."/>
            <person name="Palculict T."/>
            <person name="Patil S."/>
            <person name="Pu L.-L."/>
            <person name="Saada N."/>
            <person name="Tang L."/>
            <person name="Weissenberger G."/>
            <person name="Zhu Y."/>
            <person name="Hemphill L."/>
            <person name="Shang Y."/>
            <person name="Youmans B."/>
            <person name="Ayvaz T."/>
            <person name="Ross M."/>
            <person name="Santibanez J."/>
            <person name="Aqrawi P."/>
            <person name="Gross S."/>
            <person name="Joshi V."/>
            <person name="Fowler G."/>
            <person name="Nazareth L."/>
            <person name="Reid J."/>
            <person name="Worley K."/>
            <person name="Petrosino J."/>
            <person name="Highlander S."/>
            <person name="Gibbs R."/>
        </authorList>
    </citation>
    <scope>NUCLEOTIDE SEQUENCE [LARGE SCALE GENOMIC DNA]</scope>
    <source>
        <strain evidence="1 2">ATCC 23330</strain>
    </source>
</reference>
<protein>
    <submittedName>
        <fullName evidence="1">CyaY protein</fullName>
    </submittedName>
</protein>